<dbReference type="Proteomes" id="UP000007800">
    <property type="component" value="Unassembled WGS sequence"/>
</dbReference>
<dbReference type="RefSeq" id="XP_002787627.1">
    <property type="nucleotide sequence ID" value="XM_002787581.1"/>
</dbReference>
<sequence>MIGVKLTYGPLLPRRPKFLSPFSQISSPSQADQHLAPKKPLPGTQAVLGTR</sequence>
<feature type="region of interest" description="Disordered" evidence="1">
    <location>
        <begin position="22"/>
        <end position="51"/>
    </location>
</feature>
<dbReference type="GeneID" id="9039684"/>
<proteinExistence type="predicted"/>
<dbReference type="InParanoid" id="C5K788"/>
<evidence type="ECO:0000313" key="2">
    <source>
        <dbReference type="EMBL" id="EER19423.1"/>
    </source>
</evidence>
<reference evidence="2 3" key="1">
    <citation type="submission" date="2008-07" db="EMBL/GenBank/DDBJ databases">
        <authorList>
            <person name="El-Sayed N."/>
            <person name="Caler E."/>
            <person name="Inman J."/>
            <person name="Amedeo P."/>
            <person name="Hass B."/>
            <person name="Wortman J."/>
        </authorList>
    </citation>
    <scope>NUCLEOTIDE SEQUENCE [LARGE SCALE GENOMIC DNA]</scope>
    <source>
        <strain evidence="3">ATCC 50983 / TXsc</strain>
    </source>
</reference>
<accession>C5K788</accession>
<keyword evidence="3" id="KW-1185">Reference proteome</keyword>
<evidence type="ECO:0000256" key="1">
    <source>
        <dbReference type="SAM" id="MobiDB-lite"/>
    </source>
</evidence>
<dbReference type="AlphaFoldDB" id="C5K788"/>
<evidence type="ECO:0000313" key="3">
    <source>
        <dbReference type="Proteomes" id="UP000007800"/>
    </source>
</evidence>
<feature type="compositionally biased region" description="Polar residues" evidence="1">
    <location>
        <begin position="22"/>
        <end position="32"/>
    </location>
</feature>
<protein>
    <submittedName>
        <fullName evidence="2">Uncharacterized protein</fullName>
    </submittedName>
</protein>
<gene>
    <name evidence="2" type="ORF">Pmar_PMAR012402</name>
</gene>
<organism evidence="3">
    <name type="scientific">Perkinsus marinus (strain ATCC 50983 / TXsc)</name>
    <dbReference type="NCBI Taxonomy" id="423536"/>
    <lineage>
        <taxon>Eukaryota</taxon>
        <taxon>Sar</taxon>
        <taxon>Alveolata</taxon>
        <taxon>Perkinsozoa</taxon>
        <taxon>Perkinsea</taxon>
        <taxon>Perkinsida</taxon>
        <taxon>Perkinsidae</taxon>
        <taxon>Perkinsus</taxon>
    </lineage>
</organism>
<dbReference type="EMBL" id="GG671079">
    <property type="protein sequence ID" value="EER19423.1"/>
    <property type="molecule type" value="Genomic_DNA"/>
</dbReference>
<name>C5K788_PERM5</name>